<comment type="similarity">
    <text evidence="2 6">Belongs to the pseudouridine synthase RluA family.</text>
</comment>
<dbReference type="STRING" id="908337.HMPREF9257_0911"/>
<comment type="caution">
    <text evidence="8">The sequence shown here is derived from an EMBL/GenBank/DDBJ whole genome shotgun (WGS) entry which is preliminary data.</text>
</comment>
<dbReference type="Pfam" id="PF00849">
    <property type="entry name" value="PseudoU_synth_2"/>
    <property type="match status" value="1"/>
</dbReference>
<dbReference type="CDD" id="cd00165">
    <property type="entry name" value="S4"/>
    <property type="match status" value="1"/>
</dbReference>
<evidence type="ECO:0000256" key="6">
    <source>
        <dbReference type="RuleBase" id="RU362028"/>
    </source>
</evidence>
<comment type="catalytic activity">
    <reaction evidence="1 6">
        <text>a uridine in RNA = a pseudouridine in RNA</text>
        <dbReference type="Rhea" id="RHEA:48348"/>
        <dbReference type="Rhea" id="RHEA-COMP:12068"/>
        <dbReference type="Rhea" id="RHEA-COMP:12069"/>
        <dbReference type="ChEBI" id="CHEBI:65314"/>
        <dbReference type="ChEBI" id="CHEBI:65315"/>
    </reaction>
</comment>
<keyword evidence="3 6" id="KW-0413">Isomerase</keyword>
<evidence type="ECO:0000256" key="4">
    <source>
        <dbReference type="PIRSR" id="PIRSR606225-1"/>
    </source>
</evidence>
<evidence type="ECO:0000256" key="2">
    <source>
        <dbReference type="ARBA" id="ARBA00010876"/>
    </source>
</evidence>
<gene>
    <name evidence="8" type="ORF">HMPREF9257_0911</name>
</gene>
<dbReference type="RefSeq" id="WP_006417470.1">
    <property type="nucleotide sequence ID" value="NZ_AENN01000001.1"/>
</dbReference>
<dbReference type="eggNOG" id="COG0564">
    <property type="taxonomic scope" value="Bacteria"/>
</dbReference>
<dbReference type="InterPro" id="IPR006225">
    <property type="entry name" value="PsdUridine_synth_RluC/D"/>
</dbReference>
<evidence type="ECO:0000256" key="5">
    <source>
        <dbReference type="PROSITE-ProRule" id="PRU00182"/>
    </source>
</evidence>
<dbReference type="CDD" id="cd02869">
    <property type="entry name" value="PseudoU_synth_RluA_like"/>
    <property type="match status" value="1"/>
</dbReference>
<dbReference type="Gene3D" id="3.10.290.10">
    <property type="entry name" value="RNA-binding S4 domain"/>
    <property type="match status" value="1"/>
</dbReference>
<evidence type="ECO:0000259" key="7">
    <source>
        <dbReference type="SMART" id="SM00363"/>
    </source>
</evidence>
<dbReference type="PROSITE" id="PS01129">
    <property type="entry name" value="PSI_RLU"/>
    <property type="match status" value="1"/>
</dbReference>
<dbReference type="OrthoDB" id="9807829at2"/>
<reference evidence="8 9" key="1">
    <citation type="submission" date="2010-10" db="EMBL/GenBank/DDBJ databases">
        <authorList>
            <person name="Durkin A.S."/>
            <person name="Madupu R."/>
            <person name="Torralba M."/>
            <person name="Gillis M."/>
            <person name="Methe B."/>
            <person name="Sutton G."/>
            <person name="Nelson K.E."/>
        </authorList>
    </citation>
    <scope>NUCLEOTIDE SEQUENCE [LARGE SCALE GENOMIC DNA]</scope>
    <source>
        <strain evidence="8 9">ACS-139-V-Col8</strain>
    </source>
</reference>
<feature type="domain" description="RNA-binding S4" evidence="7">
    <location>
        <begin position="21"/>
        <end position="84"/>
    </location>
</feature>
<dbReference type="Pfam" id="PF01479">
    <property type="entry name" value="S4"/>
    <property type="match status" value="1"/>
</dbReference>
<dbReference type="InterPro" id="IPR006145">
    <property type="entry name" value="PsdUridine_synth_RsuA/RluA"/>
</dbReference>
<dbReference type="SMART" id="SM00363">
    <property type="entry name" value="S4"/>
    <property type="match status" value="1"/>
</dbReference>
<feature type="active site" evidence="4">
    <location>
        <position position="144"/>
    </location>
</feature>
<comment type="function">
    <text evidence="6">Responsible for synthesis of pseudouridine from uracil.</text>
</comment>
<dbReference type="InterPro" id="IPR050188">
    <property type="entry name" value="RluA_PseudoU_synthase"/>
</dbReference>
<dbReference type="EC" id="5.4.99.-" evidence="6"/>
<protein>
    <recommendedName>
        <fullName evidence="6">Pseudouridine synthase</fullName>
        <ecNumber evidence="6">5.4.99.-</ecNumber>
    </recommendedName>
</protein>
<dbReference type="InterPro" id="IPR036986">
    <property type="entry name" value="S4_RNA-bd_sf"/>
</dbReference>
<accession>E4KLS9</accession>
<dbReference type="GO" id="GO:0120159">
    <property type="term" value="F:rRNA pseudouridine synthase activity"/>
    <property type="evidence" value="ECO:0007669"/>
    <property type="project" value="UniProtKB-ARBA"/>
</dbReference>
<keyword evidence="5" id="KW-0694">RNA-binding</keyword>
<proteinExistence type="inferred from homology"/>
<dbReference type="Proteomes" id="UP000005990">
    <property type="component" value="Unassembled WGS sequence"/>
</dbReference>
<dbReference type="NCBIfam" id="TIGR00005">
    <property type="entry name" value="rluA_subfam"/>
    <property type="match status" value="1"/>
</dbReference>
<dbReference type="PANTHER" id="PTHR21600">
    <property type="entry name" value="MITOCHONDRIAL RNA PSEUDOURIDINE SYNTHASE"/>
    <property type="match status" value="1"/>
</dbReference>
<evidence type="ECO:0000256" key="3">
    <source>
        <dbReference type="ARBA" id="ARBA00023235"/>
    </source>
</evidence>
<dbReference type="PROSITE" id="PS50889">
    <property type="entry name" value="S4"/>
    <property type="match status" value="1"/>
</dbReference>
<dbReference type="InterPro" id="IPR002942">
    <property type="entry name" value="S4_RNA-bd"/>
</dbReference>
<organism evidence="8 9">
    <name type="scientific">Eremococcus coleocola ACS-139-V-Col8</name>
    <dbReference type="NCBI Taxonomy" id="908337"/>
    <lineage>
        <taxon>Bacteria</taxon>
        <taxon>Bacillati</taxon>
        <taxon>Bacillota</taxon>
        <taxon>Bacilli</taxon>
        <taxon>Lactobacillales</taxon>
        <taxon>Aerococcaceae</taxon>
        <taxon>Eremococcus</taxon>
    </lineage>
</organism>
<dbReference type="GO" id="GO:0003723">
    <property type="term" value="F:RNA binding"/>
    <property type="evidence" value="ECO:0007669"/>
    <property type="project" value="UniProtKB-KW"/>
</dbReference>
<dbReference type="SUPFAM" id="SSF55120">
    <property type="entry name" value="Pseudouridine synthase"/>
    <property type="match status" value="1"/>
</dbReference>
<keyword evidence="9" id="KW-1185">Reference proteome</keyword>
<evidence type="ECO:0000256" key="1">
    <source>
        <dbReference type="ARBA" id="ARBA00000073"/>
    </source>
</evidence>
<dbReference type="GO" id="GO:0000455">
    <property type="term" value="P:enzyme-directed rRNA pseudouridine synthesis"/>
    <property type="evidence" value="ECO:0007669"/>
    <property type="project" value="TreeGrafter"/>
</dbReference>
<dbReference type="EMBL" id="AENN01000001">
    <property type="protein sequence ID" value="EFR31986.1"/>
    <property type="molecule type" value="Genomic_DNA"/>
</dbReference>
<dbReference type="Gene3D" id="3.30.2350.10">
    <property type="entry name" value="Pseudouridine synthase"/>
    <property type="match status" value="1"/>
</dbReference>
<dbReference type="SUPFAM" id="SSF55174">
    <property type="entry name" value="Alpha-L RNA-binding motif"/>
    <property type="match status" value="1"/>
</dbReference>
<dbReference type="InterPro" id="IPR020103">
    <property type="entry name" value="PsdUridine_synth_cat_dom_sf"/>
</dbReference>
<evidence type="ECO:0000313" key="8">
    <source>
        <dbReference type="EMBL" id="EFR31986.1"/>
    </source>
</evidence>
<dbReference type="AlphaFoldDB" id="E4KLS9"/>
<evidence type="ECO:0000313" key="9">
    <source>
        <dbReference type="Proteomes" id="UP000005990"/>
    </source>
</evidence>
<dbReference type="InterPro" id="IPR006224">
    <property type="entry name" value="PsdUridine_synth_RluA-like_CS"/>
</dbReference>
<name>E4KLS9_9LACT</name>
<dbReference type="PANTHER" id="PTHR21600:SF44">
    <property type="entry name" value="RIBOSOMAL LARGE SUBUNIT PSEUDOURIDINE SYNTHASE D"/>
    <property type="match status" value="1"/>
</dbReference>
<sequence length="314" mass="35736">MFYDRKKIKEIIYFQLEDQSGRLDKVLVEESELSRTQIQSLIKQGLVTVNGQVEKANYKLSGQELIEMQVPEEEVLEIEAQAIPLDIIYEDDDLLVINKEAGMVVHPSKGHPRDTLVNALVYHFGNHLAAGSDSYRPGLVHRIDKDTSGLLVVAKNNESHRYLSQQLMDHTLGRIYYCLVEGQMEVKQGSIEIPLARDPKNRLKYHADAQGKPAWTDFEVLESYPSASLIQAELKTGRTHQIRAHFEHIGHPIIGDPVYNRDSLNLWPTDQGQFLHAGHIHFIHPRSHELIEFHAPLPASFINLQNHLKSQTPA</sequence>